<accession>A0A831WPB9</accession>
<gene>
    <name evidence="2" type="ORF">ENN50_04400</name>
</gene>
<dbReference type="InterPro" id="IPR010499">
    <property type="entry name" value="AraC_E-bd"/>
</dbReference>
<feature type="domain" description="AraC effector-binding" evidence="1">
    <location>
        <begin position="7"/>
        <end position="156"/>
    </location>
</feature>
<proteinExistence type="predicted"/>
<reference evidence="2" key="1">
    <citation type="journal article" date="2020" name="mSystems">
        <title>Genome- and Community-Level Interaction Insights into Carbon Utilization and Element Cycling Functions of Hydrothermarchaeota in Hydrothermal Sediment.</title>
        <authorList>
            <person name="Zhou Z."/>
            <person name="Liu Y."/>
            <person name="Xu W."/>
            <person name="Pan J."/>
            <person name="Luo Z.H."/>
            <person name="Li M."/>
        </authorList>
    </citation>
    <scope>NUCLEOTIDE SEQUENCE [LARGE SCALE GENOMIC DNA]</scope>
    <source>
        <strain evidence="2">SpSt-1181</strain>
    </source>
</reference>
<evidence type="ECO:0000313" key="2">
    <source>
        <dbReference type="EMBL" id="HED30922.1"/>
    </source>
</evidence>
<dbReference type="SMART" id="SM00871">
    <property type="entry name" value="AraC_E_bind"/>
    <property type="match status" value="1"/>
</dbReference>
<dbReference type="Gene3D" id="3.20.80.10">
    <property type="entry name" value="Regulatory factor, effector binding domain"/>
    <property type="match status" value="1"/>
</dbReference>
<sequence length="157" mass="16953">MEFECSFQCEIKYLVSAPAVTLRSTSPMSDIIKLFDKGYADIAAYISSAGSAPAGPPFAWYHAMEGDKVDVEFGYPVTAAVRGNERFRSSRTPGGRAVSCLYIGPYEEVEPAYDALMKCIADNALSASGEALEVYLNDPADTGPEFLKTEVSLLLEA</sequence>
<evidence type="ECO:0000259" key="1">
    <source>
        <dbReference type="SMART" id="SM00871"/>
    </source>
</evidence>
<organism evidence="2">
    <name type="scientific">Prosthecochloris aestuarii</name>
    <dbReference type="NCBI Taxonomy" id="1102"/>
    <lineage>
        <taxon>Bacteria</taxon>
        <taxon>Pseudomonadati</taxon>
        <taxon>Chlorobiota</taxon>
        <taxon>Chlorobiia</taxon>
        <taxon>Chlorobiales</taxon>
        <taxon>Chlorobiaceae</taxon>
        <taxon>Prosthecochloris</taxon>
    </lineage>
</organism>
<protein>
    <submittedName>
        <fullName evidence="2">AraC family transcriptional regulator</fullName>
    </submittedName>
</protein>
<dbReference type="EMBL" id="DSBW01000100">
    <property type="protein sequence ID" value="HED30922.1"/>
    <property type="molecule type" value="Genomic_DNA"/>
</dbReference>
<dbReference type="Pfam" id="PF06445">
    <property type="entry name" value="GyrI-like"/>
    <property type="match status" value="1"/>
</dbReference>
<name>A0A831WPB9_PROAE</name>
<dbReference type="SUPFAM" id="SSF55136">
    <property type="entry name" value="Probable bacterial effector-binding domain"/>
    <property type="match status" value="1"/>
</dbReference>
<dbReference type="InterPro" id="IPR011256">
    <property type="entry name" value="Reg_factor_effector_dom_sf"/>
</dbReference>
<dbReference type="AlphaFoldDB" id="A0A831WPB9"/>
<dbReference type="Proteomes" id="UP000886335">
    <property type="component" value="Unassembled WGS sequence"/>
</dbReference>
<comment type="caution">
    <text evidence="2">The sequence shown here is derived from an EMBL/GenBank/DDBJ whole genome shotgun (WGS) entry which is preliminary data.</text>
</comment>
<dbReference type="InterPro" id="IPR029442">
    <property type="entry name" value="GyrI-like"/>
</dbReference>